<protein>
    <recommendedName>
        <fullName evidence="7">Radical SAM core domain-containing protein</fullName>
    </recommendedName>
</protein>
<reference evidence="8" key="1">
    <citation type="submission" date="2017-08" db="EMBL/GenBank/DDBJ databases">
        <authorList>
            <person name="Imhoff J.F."/>
            <person name="Rahn T."/>
            <person name="Kuenzel S."/>
            <person name="Neulinger S.C."/>
        </authorList>
    </citation>
    <scope>NUCLEOTIDE SEQUENCE</scope>
    <source>
        <strain evidence="8">IM 151</strain>
    </source>
</reference>
<evidence type="ECO:0000256" key="2">
    <source>
        <dbReference type="ARBA" id="ARBA00022485"/>
    </source>
</evidence>
<dbReference type="PANTHER" id="PTHR11228:SF7">
    <property type="entry name" value="PQQA PEPTIDE CYCLASE"/>
    <property type="match status" value="1"/>
</dbReference>
<dbReference type="RefSeq" id="WP_207185105.1">
    <property type="nucleotide sequence ID" value="NZ_NRRU01000071.1"/>
</dbReference>
<evidence type="ECO:0000259" key="7">
    <source>
        <dbReference type="PROSITE" id="PS51918"/>
    </source>
</evidence>
<dbReference type="InterPro" id="IPR050377">
    <property type="entry name" value="Radical_SAM_PqqE_MftC-like"/>
</dbReference>
<keyword evidence="4" id="KW-0479">Metal-binding</keyword>
<keyword evidence="9" id="KW-1185">Reference proteome</keyword>
<dbReference type="EMBL" id="NRRU01000071">
    <property type="protein sequence ID" value="MBK1714526.1"/>
    <property type="molecule type" value="Genomic_DNA"/>
</dbReference>
<dbReference type="InterPro" id="IPR007197">
    <property type="entry name" value="rSAM"/>
</dbReference>
<feature type="domain" description="Radical SAM core" evidence="7">
    <location>
        <begin position="13"/>
        <end position="233"/>
    </location>
</feature>
<evidence type="ECO:0000313" key="8">
    <source>
        <dbReference type="EMBL" id="MBK1714526.1"/>
    </source>
</evidence>
<dbReference type="PROSITE" id="PS51918">
    <property type="entry name" value="RADICAL_SAM"/>
    <property type="match status" value="1"/>
</dbReference>
<dbReference type="SFLD" id="SFLDG01387">
    <property type="entry name" value="BtrN-like_SPASM_domain_contain"/>
    <property type="match status" value="1"/>
</dbReference>
<dbReference type="Pfam" id="PF13186">
    <property type="entry name" value="SPASM"/>
    <property type="match status" value="1"/>
</dbReference>
<dbReference type="SFLD" id="SFLDS00029">
    <property type="entry name" value="Radical_SAM"/>
    <property type="match status" value="1"/>
</dbReference>
<dbReference type="InterPro" id="IPR034391">
    <property type="entry name" value="AdoMet-like_SPASM_containing"/>
</dbReference>
<comment type="cofactor">
    <cofactor evidence="1">
        <name>[4Fe-4S] cluster</name>
        <dbReference type="ChEBI" id="CHEBI:49883"/>
    </cofactor>
</comment>
<keyword evidence="5" id="KW-0408">Iron</keyword>
<gene>
    <name evidence="8" type="ORF">CKO43_17285</name>
</gene>
<name>A0ABS1DZE5_RUBGE</name>
<evidence type="ECO:0000256" key="6">
    <source>
        <dbReference type="ARBA" id="ARBA00023014"/>
    </source>
</evidence>
<dbReference type="SFLD" id="SFLDG01067">
    <property type="entry name" value="SPASM/twitch_domain_containing"/>
    <property type="match status" value="1"/>
</dbReference>
<dbReference type="Pfam" id="PF04055">
    <property type="entry name" value="Radical_SAM"/>
    <property type="match status" value="1"/>
</dbReference>
<sequence>TRMSLVPPPSSLAAPPLPRFAQIEPVGHCNLACRMCTVKHRGDAVAELPFERFVAWLDEMPQLEHLHLQGLGEPMLHPRFFDMVQAAAARGIRVGANTNLTLLTPERARRCVDGGLAELSVSLDGASAPVYEAVRQGASFAKVLRNLDRLMAACAAQPGRLAVRGVMVLMRSNLHELPALVRLLHAHGVGELLVQRLSSDLEHAGLPPRYIPIRDYVCDAELAPAELPRAAERFAEAQQLAGEFGFVLHLPRLAPSLGEAGVRGCSWPTEQLYLTAAGHMLPCCMVASADRADFGRVADRPGGLAATWGGAVAQSFRAALEGPEPPAVCRSCALYEGRF</sequence>
<evidence type="ECO:0000256" key="3">
    <source>
        <dbReference type="ARBA" id="ARBA00022691"/>
    </source>
</evidence>
<evidence type="ECO:0000256" key="4">
    <source>
        <dbReference type="ARBA" id="ARBA00022723"/>
    </source>
</evidence>
<feature type="non-terminal residue" evidence="8">
    <location>
        <position position="1"/>
    </location>
</feature>
<evidence type="ECO:0000256" key="1">
    <source>
        <dbReference type="ARBA" id="ARBA00001966"/>
    </source>
</evidence>
<dbReference type="CDD" id="cd01335">
    <property type="entry name" value="Radical_SAM"/>
    <property type="match status" value="1"/>
</dbReference>
<keyword evidence="6" id="KW-0411">Iron-sulfur</keyword>
<reference evidence="8" key="2">
    <citation type="journal article" date="2020" name="Microorganisms">
        <title>Osmotic Adaptation and Compatible Solute Biosynthesis of Phototrophic Bacteria as Revealed from Genome Analyses.</title>
        <authorList>
            <person name="Imhoff J.F."/>
            <person name="Rahn T."/>
            <person name="Kunzel S."/>
            <person name="Keller A."/>
            <person name="Neulinger S.C."/>
        </authorList>
    </citation>
    <scope>NUCLEOTIDE SEQUENCE</scope>
    <source>
        <strain evidence="8">IM 151</strain>
    </source>
</reference>
<proteinExistence type="predicted"/>
<evidence type="ECO:0000256" key="5">
    <source>
        <dbReference type="ARBA" id="ARBA00023004"/>
    </source>
</evidence>
<dbReference type="SUPFAM" id="SSF102114">
    <property type="entry name" value="Radical SAM enzymes"/>
    <property type="match status" value="1"/>
</dbReference>
<organism evidence="8 9">
    <name type="scientific">Rubrivivax gelatinosus</name>
    <name type="common">Rhodocyclus gelatinosus</name>
    <name type="synonym">Rhodopseudomonas gelatinosa</name>
    <dbReference type="NCBI Taxonomy" id="28068"/>
    <lineage>
        <taxon>Bacteria</taxon>
        <taxon>Pseudomonadati</taxon>
        <taxon>Pseudomonadota</taxon>
        <taxon>Betaproteobacteria</taxon>
        <taxon>Burkholderiales</taxon>
        <taxon>Sphaerotilaceae</taxon>
        <taxon>Rubrivivax</taxon>
    </lineage>
</organism>
<dbReference type="InterPro" id="IPR013785">
    <property type="entry name" value="Aldolase_TIM"/>
</dbReference>
<accession>A0ABS1DZE5</accession>
<dbReference type="InterPro" id="IPR023885">
    <property type="entry name" value="4Fe4S-binding_SPASM_dom"/>
</dbReference>
<dbReference type="Gene3D" id="3.20.20.70">
    <property type="entry name" value="Aldolase class I"/>
    <property type="match status" value="1"/>
</dbReference>
<dbReference type="SMART" id="SM00729">
    <property type="entry name" value="Elp3"/>
    <property type="match status" value="1"/>
</dbReference>
<keyword evidence="2" id="KW-0004">4Fe-4S</keyword>
<dbReference type="InterPro" id="IPR006638">
    <property type="entry name" value="Elp3/MiaA/NifB-like_rSAM"/>
</dbReference>
<comment type="caution">
    <text evidence="8">The sequence shown here is derived from an EMBL/GenBank/DDBJ whole genome shotgun (WGS) entry which is preliminary data.</text>
</comment>
<dbReference type="InterPro" id="IPR058240">
    <property type="entry name" value="rSAM_sf"/>
</dbReference>
<dbReference type="Proteomes" id="UP001041814">
    <property type="component" value="Unassembled WGS sequence"/>
</dbReference>
<evidence type="ECO:0000313" key="9">
    <source>
        <dbReference type="Proteomes" id="UP001041814"/>
    </source>
</evidence>
<dbReference type="CDD" id="cd21109">
    <property type="entry name" value="SPASM"/>
    <property type="match status" value="1"/>
</dbReference>
<keyword evidence="3" id="KW-0949">S-adenosyl-L-methionine</keyword>
<dbReference type="PANTHER" id="PTHR11228">
    <property type="entry name" value="RADICAL SAM DOMAIN PROTEIN"/>
    <property type="match status" value="1"/>
</dbReference>